<dbReference type="EMBL" id="MU032347">
    <property type="protein sequence ID" value="KAF3766559.1"/>
    <property type="molecule type" value="Genomic_DNA"/>
</dbReference>
<evidence type="ECO:0000313" key="2">
    <source>
        <dbReference type="Proteomes" id="UP000803844"/>
    </source>
</evidence>
<organism evidence="1 2">
    <name type="scientific">Cryphonectria parasitica (strain ATCC 38755 / EP155)</name>
    <dbReference type="NCBI Taxonomy" id="660469"/>
    <lineage>
        <taxon>Eukaryota</taxon>
        <taxon>Fungi</taxon>
        <taxon>Dikarya</taxon>
        <taxon>Ascomycota</taxon>
        <taxon>Pezizomycotina</taxon>
        <taxon>Sordariomycetes</taxon>
        <taxon>Sordariomycetidae</taxon>
        <taxon>Diaporthales</taxon>
        <taxon>Cryphonectriaceae</taxon>
        <taxon>Cryphonectria-Endothia species complex</taxon>
        <taxon>Cryphonectria</taxon>
    </lineage>
</organism>
<reference evidence="1" key="1">
    <citation type="journal article" date="2020" name="Phytopathology">
        <title>Genome sequence of the chestnut blight fungus Cryphonectria parasitica EP155: A fundamental resource for an archetypical invasive plant pathogen.</title>
        <authorList>
            <person name="Crouch J.A."/>
            <person name="Dawe A."/>
            <person name="Aerts A."/>
            <person name="Barry K."/>
            <person name="Churchill A.C.L."/>
            <person name="Grimwood J."/>
            <person name="Hillman B."/>
            <person name="Milgroom M.G."/>
            <person name="Pangilinan J."/>
            <person name="Smith M."/>
            <person name="Salamov A."/>
            <person name="Schmutz J."/>
            <person name="Yadav J."/>
            <person name="Grigoriev I.V."/>
            <person name="Nuss D."/>
        </authorList>
    </citation>
    <scope>NUCLEOTIDE SEQUENCE</scope>
    <source>
        <strain evidence="1">EP155</strain>
    </source>
</reference>
<accession>A0A9P4Y4Z0</accession>
<protein>
    <submittedName>
        <fullName evidence="1">Uncharacterized protein</fullName>
    </submittedName>
</protein>
<dbReference type="Proteomes" id="UP000803844">
    <property type="component" value="Unassembled WGS sequence"/>
</dbReference>
<proteinExistence type="predicted"/>
<dbReference type="AlphaFoldDB" id="A0A9P4Y4Z0"/>
<gene>
    <name evidence="1" type="ORF">M406DRAFT_330364</name>
</gene>
<sequence>MATHFSSPLAAHIAEGVVIALEYFNLPAGCPLDDARAVAAKAADWSLTWYQLQEAVIPGSRRPVQQFSDIPQRRNVDLRHPHIWNLRAPGFIRLSTIPTAVIESVPDYRPLQVRLNPWPSQPGPNPQGVLREVLTARAVRNFRPTMGRGQRRRVRLASLSSRGRVIYNWLPEFLITLGARFPHRLLVLCAMIFGGPTP</sequence>
<evidence type="ECO:0000313" key="1">
    <source>
        <dbReference type="EMBL" id="KAF3766559.1"/>
    </source>
</evidence>
<comment type="caution">
    <text evidence="1">The sequence shown here is derived from an EMBL/GenBank/DDBJ whole genome shotgun (WGS) entry which is preliminary data.</text>
</comment>
<dbReference type="RefSeq" id="XP_040777520.1">
    <property type="nucleotide sequence ID" value="XM_040920510.1"/>
</dbReference>
<dbReference type="GeneID" id="63837639"/>
<name>A0A9P4Y4Z0_CRYP1</name>
<keyword evidence="2" id="KW-1185">Reference proteome</keyword>